<feature type="chain" id="PRO_5031202494" description="Flagellar protein" evidence="2">
    <location>
        <begin position="23"/>
        <end position="172"/>
    </location>
</feature>
<gene>
    <name evidence="3" type="ORF">GYA55_06290</name>
</gene>
<feature type="signal peptide" evidence="2">
    <location>
        <begin position="1"/>
        <end position="22"/>
    </location>
</feature>
<dbReference type="PROSITE" id="PS51257">
    <property type="entry name" value="PROKAR_LIPOPROTEIN"/>
    <property type="match status" value="1"/>
</dbReference>
<feature type="transmembrane region" description="Helical" evidence="1">
    <location>
        <begin position="75"/>
        <end position="94"/>
    </location>
</feature>
<dbReference type="AlphaFoldDB" id="A0A7X9FR63"/>
<comment type="caution">
    <text evidence="3">The sequence shown here is derived from an EMBL/GenBank/DDBJ whole genome shotgun (WGS) entry which is preliminary data.</text>
</comment>
<keyword evidence="1" id="KW-0472">Membrane</keyword>
<dbReference type="EMBL" id="JAAZON010000271">
    <property type="protein sequence ID" value="NMC62764.1"/>
    <property type="molecule type" value="Genomic_DNA"/>
</dbReference>
<keyword evidence="1" id="KW-1133">Transmembrane helix</keyword>
<proteinExistence type="predicted"/>
<name>A0A7X9FR63_9DELT</name>
<keyword evidence="1" id="KW-0812">Transmembrane</keyword>
<evidence type="ECO:0008006" key="5">
    <source>
        <dbReference type="Google" id="ProtNLM"/>
    </source>
</evidence>
<evidence type="ECO:0000313" key="3">
    <source>
        <dbReference type="EMBL" id="NMC62764.1"/>
    </source>
</evidence>
<organism evidence="3 4">
    <name type="scientific">SAR324 cluster bacterium</name>
    <dbReference type="NCBI Taxonomy" id="2024889"/>
    <lineage>
        <taxon>Bacteria</taxon>
        <taxon>Deltaproteobacteria</taxon>
        <taxon>SAR324 cluster</taxon>
    </lineage>
</organism>
<accession>A0A7X9FR63</accession>
<evidence type="ECO:0000256" key="1">
    <source>
        <dbReference type="SAM" id="Phobius"/>
    </source>
</evidence>
<protein>
    <recommendedName>
        <fullName evidence="5">Flagellar protein</fullName>
    </recommendedName>
</protein>
<dbReference type="Proteomes" id="UP000524246">
    <property type="component" value="Unassembled WGS sequence"/>
</dbReference>
<reference evidence="3 4" key="1">
    <citation type="journal article" date="2020" name="Biotechnol. Biofuels">
        <title>New insights from the biogas microbiome by comprehensive genome-resolved metagenomics of nearly 1600 species originating from multiple anaerobic digesters.</title>
        <authorList>
            <person name="Campanaro S."/>
            <person name="Treu L."/>
            <person name="Rodriguez-R L.M."/>
            <person name="Kovalovszki A."/>
            <person name="Ziels R.M."/>
            <person name="Maus I."/>
            <person name="Zhu X."/>
            <person name="Kougias P.G."/>
            <person name="Basile A."/>
            <person name="Luo G."/>
            <person name="Schluter A."/>
            <person name="Konstantinidis K.T."/>
            <person name="Angelidaki I."/>
        </authorList>
    </citation>
    <scope>NUCLEOTIDE SEQUENCE [LARGE SCALE GENOMIC DNA]</scope>
    <source>
        <strain evidence="3">AS27yjCOA_65</strain>
    </source>
</reference>
<evidence type="ECO:0000256" key="2">
    <source>
        <dbReference type="SAM" id="SignalP"/>
    </source>
</evidence>
<evidence type="ECO:0000313" key="4">
    <source>
        <dbReference type="Proteomes" id="UP000524246"/>
    </source>
</evidence>
<keyword evidence="2" id="KW-0732">Signal</keyword>
<sequence length="172" mass="18709">MNCWRLLIIVLCLLGLSCPILSSSEEQAVQNSIEKLERTKALLQADAATATEPKSPASRPWSAGPEGNIEGAGLAMFKSLLICVGIFLIGVALYKKLYMKKPQIAPKRIKVLERGQINHRNFLALIEVDGKNVLVSYGSDRVSMLGIGGNRELGENSHGFEESLKEACVKQG</sequence>